<protein>
    <recommendedName>
        <fullName evidence="5">DUF945 domain-containing protein</fullName>
    </recommendedName>
</protein>
<evidence type="ECO:0000313" key="1">
    <source>
        <dbReference type="EMBL" id="POP40508.1"/>
    </source>
</evidence>
<dbReference type="Pfam" id="PF06097">
    <property type="entry name" value="DUF945"/>
    <property type="match status" value="1"/>
</dbReference>
<sequence>MMNMKKSTIAVGVIIALGIVWTGGAWYTGKQLEKNVDVAVNKLAADASKKLGANIHSTVKDFHRGLFSSHFVLDITPDKDADIAGIKPGQSLQLNVDVDHGPFPLARIGSGNILPAMAAAKLSLVNNALTKPLFDLTKGKSPVSAQVSFAWDGATSSDITIASGEYKDKSCLLTFDGAVYHIDANAALDAFDYDAKSQKITVLSQTGAEVVIPVTTLSGHLKKTPFDFMTGDQQVNADNISVSANGKSVAEVKNLSFNMHSDLSADNKKLDAKAEYALASLNVQGQDFGGGKIALDLASLDAAAFNDFMKAYRQFGKEILASTPAQQEDADYIRGKLANLIMSHGSKLKKGEPEVKWLINWKNAKGEATLNLDYQAADANKALDASAGETAALDSQIKYVAGKLVLPVDMAVETGKNFIIVADHKTEESAKAQATQAVNGLVALGNMFKLITMENNTVKMDVQYRQGYITLNGKKMSLEEFRQQYGKLGLPH</sequence>
<proteinExistence type="predicted"/>
<accession>A0A2P5GH05</accession>
<comment type="caution">
    <text evidence="2">The sequence shown here is derived from an EMBL/GenBank/DDBJ whole genome shotgun (WGS) entry which is preliminary data.</text>
</comment>
<organism evidence="2 4">
    <name type="scientific">Superficieibacter electus</name>
    <dbReference type="NCBI Taxonomy" id="2022662"/>
    <lineage>
        <taxon>Bacteria</taxon>
        <taxon>Pseudomonadati</taxon>
        <taxon>Pseudomonadota</taxon>
        <taxon>Gammaproteobacteria</taxon>
        <taxon>Enterobacterales</taxon>
        <taxon>Enterobacteriaceae</taxon>
        <taxon>Superficieibacter</taxon>
    </lineage>
</organism>
<keyword evidence="3" id="KW-1185">Reference proteome</keyword>
<evidence type="ECO:0008006" key="5">
    <source>
        <dbReference type="Google" id="ProtNLM"/>
    </source>
</evidence>
<dbReference type="EMBL" id="PQGD01000042">
    <property type="protein sequence ID" value="POP41429.1"/>
    <property type="molecule type" value="Genomic_DNA"/>
</dbReference>
<evidence type="ECO:0000313" key="3">
    <source>
        <dbReference type="Proteomes" id="UP000237073"/>
    </source>
</evidence>
<reference evidence="3 4" key="1">
    <citation type="submission" date="2018-01" db="EMBL/GenBank/DDBJ databases">
        <title>Superficieibacter electus gen. nov., sp. nov., an extended-spectrum beta-lactamase possessing member of the Enterobacteriaceae family, isolated from intensive care unit surfaces.</title>
        <authorList>
            <person name="Potter R.F."/>
            <person name="D'Souza A.W."/>
        </authorList>
    </citation>
    <scope>NUCLEOTIDE SEQUENCE [LARGE SCALE GENOMIC DNA]</scope>
    <source>
        <strain evidence="2 4">BP-1</strain>
        <strain evidence="1 3">BP-2</strain>
    </source>
</reference>
<dbReference type="EMBL" id="PQGE01000045">
    <property type="protein sequence ID" value="POP40508.1"/>
    <property type="molecule type" value="Genomic_DNA"/>
</dbReference>
<evidence type="ECO:0000313" key="4">
    <source>
        <dbReference type="Proteomes" id="UP000247005"/>
    </source>
</evidence>
<dbReference type="OrthoDB" id="5444681at2"/>
<evidence type="ECO:0000313" key="2">
    <source>
        <dbReference type="EMBL" id="POP41429.1"/>
    </source>
</evidence>
<name>A0A2P5GH05_9ENTR</name>
<dbReference type="Proteomes" id="UP000247005">
    <property type="component" value="Unassembled WGS sequence"/>
</dbReference>
<dbReference type="AlphaFoldDB" id="A0A2P5GH05"/>
<dbReference type="InterPro" id="IPR010352">
    <property type="entry name" value="DUF945"/>
</dbReference>
<gene>
    <name evidence="2" type="ORF">CHU32_26815</name>
    <name evidence="1" type="ORF">CHU33_26900</name>
</gene>
<dbReference type="Proteomes" id="UP000237073">
    <property type="component" value="Unassembled WGS sequence"/>
</dbReference>